<comment type="caution">
    <text evidence="3">The sequence shown here is derived from an EMBL/GenBank/DDBJ whole genome shotgun (WGS) entry which is preliminary data.</text>
</comment>
<keyword evidence="2" id="KW-0732">Signal</keyword>
<evidence type="ECO:0000313" key="3">
    <source>
        <dbReference type="EMBL" id="KAG5191042.1"/>
    </source>
</evidence>
<dbReference type="CDD" id="cd23696">
    <property type="entry name" value="PsbW"/>
    <property type="match status" value="1"/>
</dbReference>
<dbReference type="EMBL" id="JAFCMP010000024">
    <property type="protein sequence ID" value="KAG5191042.1"/>
    <property type="molecule type" value="Genomic_DNA"/>
</dbReference>
<protein>
    <recommendedName>
        <fullName evidence="5">PSII 6.1 kDa protein</fullName>
    </recommendedName>
</protein>
<keyword evidence="1" id="KW-0812">Transmembrane</keyword>
<dbReference type="Proteomes" id="UP000664859">
    <property type="component" value="Unassembled WGS sequence"/>
</dbReference>
<reference evidence="3" key="1">
    <citation type="submission" date="2021-02" db="EMBL/GenBank/DDBJ databases">
        <title>First Annotated Genome of the Yellow-green Alga Tribonema minus.</title>
        <authorList>
            <person name="Mahan K.M."/>
        </authorList>
    </citation>
    <scope>NUCLEOTIDE SEQUENCE</scope>
    <source>
        <strain evidence="3">UTEX B ZZ1240</strain>
    </source>
</reference>
<organism evidence="3 4">
    <name type="scientific">Tribonema minus</name>
    <dbReference type="NCBI Taxonomy" id="303371"/>
    <lineage>
        <taxon>Eukaryota</taxon>
        <taxon>Sar</taxon>
        <taxon>Stramenopiles</taxon>
        <taxon>Ochrophyta</taxon>
        <taxon>PX clade</taxon>
        <taxon>Xanthophyceae</taxon>
        <taxon>Tribonematales</taxon>
        <taxon>Tribonemataceae</taxon>
        <taxon>Tribonema</taxon>
    </lineage>
</organism>
<name>A0A835ZAY3_9STRA</name>
<evidence type="ECO:0000256" key="1">
    <source>
        <dbReference type="SAM" id="Phobius"/>
    </source>
</evidence>
<feature type="signal peptide" evidence="2">
    <location>
        <begin position="1"/>
        <end position="20"/>
    </location>
</feature>
<feature type="transmembrane region" description="Helical" evidence="1">
    <location>
        <begin position="75"/>
        <end position="95"/>
    </location>
</feature>
<feature type="chain" id="PRO_5033021374" description="PSII 6.1 kDa protein" evidence="2">
    <location>
        <begin position="21"/>
        <end position="112"/>
    </location>
</feature>
<feature type="transmembrane region" description="Helical" evidence="1">
    <location>
        <begin position="44"/>
        <end position="63"/>
    </location>
</feature>
<keyword evidence="1" id="KW-0472">Membrane</keyword>
<keyword evidence="1" id="KW-1133">Transmembrane helix</keyword>
<evidence type="ECO:0000313" key="4">
    <source>
        <dbReference type="Proteomes" id="UP000664859"/>
    </source>
</evidence>
<sequence length="112" mass="11860">MYKKALTALCLLVAAMGANAFVAPAAPTMRAATVMSMSAAPKVGAIATASAALLTSAPVLATEGTSEAFGIDSPLGFWLPLTVIVFINLIFFQWARTQPEGEFFGEYDERRK</sequence>
<proteinExistence type="predicted"/>
<accession>A0A835ZAY3</accession>
<gene>
    <name evidence="3" type="ORF">JKP88DRAFT_12062</name>
</gene>
<evidence type="ECO:0000256" key="2">
    <source>
        <dbReference type="SAM" id="SignalP"/>
    </source>
</evidence>
<keyword evidence="4" id="KW-1185">Reference proteome</keyword>
<evidence type="ECO:0008006" key="5">
    <source>
        <dbReference type="Google" id="ProtNLM"/>
    </source>
</evidence>
<dbReference type="AlphaFoldDB" id="A0A835ZAY3"/>